<evidence type="ECO:0000313" key="1">
    <source>
        <dbReference type="EMBL" id="CAE7432822.1"/>
    </source>
</evidence>
<dbReference type="PANTHER" id="PTHR24075">
    <property type="entry name" value="SEC63 DOMAIN-CONTAINING"/>
    <property type="match status" value="1"/>
</dbReference>
<dbReference type="EMBL" id="CAJNIZ010019890">
    <property type="protein sequence ID" value="CAE7432822.1"/>
    <property type="molecule type" value="Genomic_DNA"/>
</dbReference>
<sequence>MPAEERRPALEATEPGFSASQIADIEEFVAVAPRMQIQDAHVFVHGEEEICVGDIATLELKLIRANLREGEAIGAAHAPRFPGKVPEAWWLTFRLPGKGKSGTSVCRRISDISREVVASVRFRVPLAGKCRLRLTLTCEAYAGSVNAQLRAGQGSELRGEAGAATRAGRRQ</sequence>
<gene>
    <name evidence="1" type="primary">sec63</name>
    <name evidence="1" type="ORF">SPIL2461_LOCUS10579</name>
</gene>
<keyword evidence="2" id="KW-1185">Reference proteome</keyword>
<dbReference type="OrthoDB" id="1734229at2759"/>
<comment type="caution">
    <text evidence="1">The sequence shown here is derived from an EMBL/GenBank/DDBJ whole genome shotgun (WGS) entry which is preliminary data.</text>
</comment>
<dbReference type="Proteomes" id="UP000649617">
    <property type="component" value="Unassembled WGS sequence"/>
</dbReference>
<dbReference type="SUPFAM" id="SSF81296">
    <property type="entry name" value="E set domains"/>
    <property type="match status" value="1"/>
</dbReference>
<evidence type="ECO:0000313" key="2">
    <source>
        <dbReference type="Proteomes" id="UP000649617"/>
    </source>
</evidence>
<dbReference type="AlphaFoldDB" id="A0A812RF20"/>
<reference evidence="1" key="1">
    <citation type="submission" date="2021-02" db="EMBL/GenBank/DDBJ databases">
        <authorList>
            <person name="Dougan E. K."/>
            <person name="Rhodes N."/>
            <person name="Thang M."/>
            <person name="Chan C."/>
        </authorList>
    </citation>
    <scope>NUCLEOTIDE SEQUENCE</scope>
</reference>
<dbReference type="PANTHER" id="PTHR24075:SF0">
    <property type="entry name" value="TRANSLOCATION PROTEIN SEC63 HOMOLOG"/>
    <property type="match status" value="1"/>
</dbReference>
<dbReference type="InterPro" id="IPR014756">
    <property type="entry name" value="Ig_E-set"/>
</dbReference>
<organism evidence="1 2">
    <name type="scientific">Symbiodinium pilosum</name>
    <name type="common">Dinoflagellate</name>
    <dbReference type="NCBI Taxonomy" id="2952"/>
    <lineage>
        <taxon>Eukaryota</taxon>
        <taxon>Sar</taxon>
        <taxon>Alveolata</taxon>
        <taxon>Dinophyceae</taxon>
        <taxon>Suessiales</taxon>
        <taxon>Symbiodiniaceae</taxon>
        <taxon>Symbiodinium</taxon>
    </lineage>
</organism>
<dbReference type="GO" id="GO:0008320">
    <property type="term" value="F:protein transmembrane transporter activity"/>
    <property type="evidence" value="ECO:0007669"/>
    <property type="project" value="TreeGrafter"/>
</dbReference>
<dbReference type="GO" id="GO:0006614">
    <property type="term" value="P:SRP-dependent cotranslational protein targeting to membrane"/>
    <property type="evidence" value="ECO:0007669"/>
    <property type="project" value="TreeGrafter"/>
</dbReference>
<proteinExistence type="predicted"/>
<protein>
    <submittedName>
        <fullName evidence="1">Sec63 protein</fullName>
    </submittedName>
</protein>
<accession>A0A812RF20</accession>
<dbReference type="GO" id="GO:0003723">
    <property type="term" value="F:RNA binding"/>
    <property type="evidence" value="ECO:0007669"/>
    <property type="project" value="TreeGrafter"/>
</dbReference>
<dbReference type="InterPro" id="IPR035892">
    <property type="entry name" value="C2_domain_sf"/>
</dbReference>
<dbReference type="GO" id="GO:0006620">
    <property type="term" value="P:post-translational protein targeting to endoplasmic reticulum membrane"/>
    <property type="evidence" value="ECO:0007669"/>
    <property type="project" value="TreeGrafter"/>
</dbReference>
<dbReference type="GO" id="GO:0031207">
    <property type="term" value="C:Sec62/Sec63 complex"/>
    <property type="evidence" value="ECO:0007669"/>
    <property type="project" value="TreeGrafter"/>
</dbReference>
<name>A0A812RF20_SYMPI</name>
<dbReference type="Gene3D" id="2.60.40.150">
    <property type="entry name" value="C2 domain"/>
    <property type="match status" value="1"/>
</dbReference>